<proteinExistence type="predicted"/>
<dbReference type="EMBL" id="DYUB01000140">
    <property type="protein sequence ID" value="HJG96307.1"/>
    <property type="molecule type" value="Genomic_DNA"/>
</dbReference>
<sequence length="249" mass="29736">MDKYQRERLGETRLNNAGLEMKIIKYNSATDIDIQFIKSGYISYNKKYYNFVRGTVKDHRHPNHFGLGYTDGEDTGRVINGKWEDDYEYAIWSGLFVRCYSEKKLKKHSAYRNVEVAEEWYNYKNFKKWHKKNYYEVGGEKMHLDKDILANENKIYSPDTCIYVPERINQLFKKMSIKRDLPVGVSLYGENGKYKSTYRKKILGIFDSVEEASRACKQAKEQYIKQVADEYKDKIPKKLYDAMYNWKER</sequence>
<evidence type="ECO:0000313" key="2">
    <source>
        <dbReference type="Proteomes" id="UP000776700"/>
    </source>
</evidence>
<evidence type="ECO:0008006" key="3">
    <source>
        <dbReference type="Google" id="ProtNLM"/>
    </source>
</evidence>
<evidence type="ECO:0000313" key="1">
    <source>
        <dbReference type="EMBL" id="HJG96307.1"/>
    </source>
</evidence>
<comment type="caution">
    <text evidence="1">The sequence shown here is derived from an EMBL/GenBank/DDBJ whole genome shotgun (WGS) entry which is preliminary data.</text>
</comment>
<name>A0A921N0E5_9FIRM</name>
<reference evidence="1" key="2">
    <citation type="submission" date="2021-09" db="EMBL/GenBank/DDBJ databases">
        <authorList>
            <person name="Gilroy R."/>
        </authorList>
    </citation>
    <scope>NUCLEOTIDE SEQUENCE</scope>
    <source>
        <strain evidence="1">1277</strain>
    </source>
</reference>
<dbReference type="AlphaFoldDB" id="A0A921N0E5"/>
<accession>A0A921N0E5</accession>
<gene>
    <name evidence="1" type="ORF">K8V90_04300</name>
</gene>
<protein>
    <recommendedName>
        <fullName evidence="3">AP2 domain-containing protein</fullName>
    </recommendedName>
</protein>
<dbReference type="Proteomes" id="UP000776700">
    <property type="component" value="Unassembled WGS sequence"/>
</dbReference>
<organism evidence="1 2">
    <name type="scientific">Romboutsia timonensis</name>
    <dbReference type="NCBI Taxonomy" id="1776391"/>
    <lineage>
        <taxon>Bacteria</taxon>
        <taxon>Bacillati</taxon>
        <taxon>Bacillota</taxon>
        <taxon>Clostridia</taxon>
        <taxon>Peptostreptococcales</taxon>
        <taxon>Peptostreptococcaceae</taxon>
        <taxon>Romboutsia</taxon>
    </lineage>
</organism>
<reference evidence="1" key="1">
    <citation type="journal article" date="2021" name="PeerJ">
        <title>Extensive microbial diversity within the chicken gut microbiome revealed by metagenomics and culture.</title>
        <authorList>
            <person name="Gilroy R."/>
            <person name="Ravi A."/>
            <person name="Getino M."/>
            <person name="Pursley I."/>
            <person name="Horton D.L."/>
            <person name="Alikhan N.F."/>
            <person name="Baker D."/>
            <person name="Gharbi K."/>
            <person name="Hall N."/>
            <person name="Watson M."/>
            <person name="Adriaenssens E.M."/>
            <person name="Foster-Nyarko E."/>
            <person name="Jarju S."/>
            <person name="Secka A."/>
            <person name="Antonio M."/>
            <person name="Oren A."/>
            <person name="Chaudhuri R.R."/>
            <person name="La Ragione R."/>
            <person name="Hildebrand F."/>
            <person name="Pallen M.J."/>
        </authorList>
    </citation>
    <scope>NUCLEOTIDE SEQUENCE</scope>
    <source>
        <strain evidence="1">1277</strain>
    </source>
</reference>